<evidence type="ECO:0000313" key="2">
    <source>
        <dbReference type="EMBL" id="EJF39436.1"/>
    </source>
</evidence>
<dbReference type="OrthoDB" id="6028159at2"/>
<sequence>MSDLPPLQLPRTKGRSIFQIVGSIGFVLVGLLMVIGCLGSQPFEMVPFVIGLLAVVVFGFFGFLSVRMLLRPALVIDDHGIWDNTSGLSVGFIPWEQTLGFQPAKVLFNDFVAVFWADEQWAWAHMGSTTRLMNRLNRSMTPVGPISADMLKVTGPQLALMLLAQRRQRRPELPEVPGMPATAS</sequence>
<protein>
    <submittedName>
        <fullName evidence="2">Uncharacterized protein</fullName>
    </submittedName>
</protein>
<keyword evidence="1" id="KW-0812">Transmembrane</keyword>
<comment type="caution">
    <text evidence="2">The sequence shown here is derived from an EMBL/GenBank/DDBJ whole genome shotgun (WGS) entry which is preliminary data.</text>
</comment>
<dbReference type="PATRIC" id="fig|1125718.3.peg.2297"/>
<keyword evidence="3" id="KW-1185">Reference proteome</keyword>
<dbReference type="NCBIfam" id="NF041635">
    <property type="entry name" value="STM3941_fam"/>
    <property type="match status" value="1"/>
</dbReference>
<dbReference type="Proteomes" id="UP000002941">
    <property type="component" value="Unassembled WGS sequence"/>
</dbReference>
<feature type="transmembrane region" description="Helical" evidence="1">
    <location>
        <begin position="20"/>
        <end position="39"/>
    </location>
</feature>
<dbReference type="RefSeq" id="WP_008732664.1">
    <property type="nucleotide sequence ID" value="NZ_AKFT01000177.1"/>
</dbReference>
<evidence type="ECO:0000256" key="1">
    <source>
        <dbReference type="SAM" id="Phobius"/>
    </source>
</evidence>
<dbReference type="EMBL" id="AKFT01000177">
    <property type="protein sequence ID" value="EJF39436.1"/>
    <property type="molecule type" value="Genomic_DNA"/>
</dbReference>
<keyword evidence="1" id="KW-0472">Membrane</keyword>
<proteinExistence type="predicted"/>
<reference evidence="2 3" key="1">
    <citation type="submission" date="2012-05" db="EMBL/GenBank/DDBJ databases">
        <authorList>
            <person name="Harkins D.M."/>
            <person name="Madupu R."/>
            <person name="Durkin A.S."/>
            <person name="Torralba M."/>
            <person name="Methe B."/>
            <person name="Sutton G.G."/>
            <person name="Nelson K.E."/>
        </authorList>
    </citation>
    <scope>NUCLEOTIDE SEQUENCE [LARGE SCALE GENOMIC DNA]</scope>
    <source>
        <strain evidence="2 3">F0489</strain>
    </source>
</reference>
<gene>
    <name evidence="2" type="ORF">HMPREF1318_0126</name>
</gene>
<keyword evidence="1" id="KW-1133">Transmembrane helix</keyword>
<dbReference type="eggNOG" id="ENOG5033AXQ">
    <property type="taxonomic scope" value="Bacteria"/>
</dbReference>
<name>J0WSP7_9ACTO</name>
<accession>J0WSP7</accession>
<organism evidence="2 3">
    <name type="scientific">Actinomyces massiliensis F0489</name>
    <dbReference type="NCBI Taxonomy" id="1125718"/>
    <lineage>
        <taxon>Bacteria</taxon>
        <taxon>Bacillati</taxon>
        <taxon>Actinomycetota</taxon>
        <taxon>Actinomycetes</taxon>
        <taxon>Actinomycetales</taxon>
        <taxon>Actinomycetaceae</taxon>
        <taxon>Actinomyces</taxon>
    </lineage>
</organism>
<dbReference type="AlphaFoldDB" id="J0WSP7"/>
<evidence type="ECO:0000313" key="3">
    <source>
        <dbReference type="Proteomes" id="UP000002941"/>
    </source>
</evidence>
<feature type="transmembrane region" description="Helical" evidence="1">
    <location>
        <begin position="45"/>
        <end position="66"/>
    </location>
</feature>
<dbReference type="InterPro" id="IPR048136">
    <property type="entry name" value="STM3941-like"/>
</dbReference>